<dbReference type="EMBL" id="KK583340">
    <property type="protein sequence ID" value="KDO19653.1"/>
    <property type="molecule type" value="Genomic_DNA"/>
</dbReference>
<keyword evidence="3" id="KW-1185">Reference proteome</keyword>
<sequence length="262" mass="29918">MPTSRLPRTQKATERRQIQCRNNQRRYREEARVHMAALEKQVYALTRETARLEGRMDTMAIMLPPPPPTLGATSGVARCREYCDALMHGYALSDPPRERYQLAIMRQLFTSDAMVIGASATGVDAIIANWHAYASCFPNMRKECHAYDYIEFEDDVSLVKGVGMLYLRITRATIEQLFPSILCNERLVQRLVGRELPCPCTQSFYLADLGERLMVTRLATEIDLVTAFWALLSDVDDILHLLRDCHLTSYAQIQSQSKPIKQ</sequence>
<protein>
    <recommendedName>
        <fullName evidence="4">BZIP domain-containing protein</fullName>
    </recommendedName>
</protein>
<dbReference type="AlphaFoldDB" id="A0A067BN57"/>
<dbReference type="RefSeq" id="XP_012209653.1">
    <property type="nucleotide sequence ID" value="XM_012354263.1"/>
</dbReference>
<evidence type="ECO:0000313" key="3">
    <source>
        <dbReference type="Proteomes" id="UP000030745"/>
    </source>
</evidence>
<gene>
    <name evidence="2" type="ORF">SPRG_14553</name>
</gene>
<dbReference type="OMA" id="IANWHAY"/>
<evidence type="ECO:0000313" key="2">
    <source>
        <dbReference type="EMBL" id="KDO19653.1"/>
    </source>
</evidence>
<dbReference type="KEGG" id="spar:SPRG_14553"/>
<evidence type="ECO:0008006" key="4">
    <source>
        <dbReference type="Google" id="ProtNLM"/>
    </source>
</evidence>
<dbReference type="VEuPathDB" id="FungiDB:SPRG_14553"/>
<dbReference type="Proteomes" id="UP000030745">
    <property type="component" value="Unassembled WGS sequence"/>
</dbReference>
<dbReference type="OrthoDB" id="71603at2759"/>
<keyword evidence="1" id="KW-0175">Coiled coil</keyword>
<dbReference type="CDD" id="cd14686">
    <property type="entry name" value="bZIP"/>
    <property type="match status" value="1"/>
</dbReference>
<accession>A0A067BN57</accession>
<proteinExistence type="predicted"/>
<evidence type="ECO:0000256" key="1">
    <source>
        <dbReference type="SAM" id="Coils"/>
    </source>
</evidence>
<reference evidence="2 3" key="1">
    <citation type="journal article" date="2013" name="PLoS Genet.">
        <title>Distinctive expansion of potential virulence genes in the genome of the oomycete fish pathogen Saprolegnia parasitica.</title>
        <authorList>
            <person name="Jiang R.H."/>
            <person name="de Bruijn I."/>
            <person name="Haas B.J."/>
            <person name="Belmonte R."/>
            <person name="Lobach L."/>
            <person name="Christie J."/>
            <person name="van den Ackerveken G."/>
            <person name="Bottin A."/>
            <person name="Bulone V."/>
            <person name="Diaz-Moreno S.M."/>
            <person name="Dumas B."/>
            <person name="Fan L."/>
            <person name="Gaulin E."/>
            <person name="Govers F."/>
            <person name="Grenville-Briggs L.J."/>
            <person name="Horner N.R."/>
            <person name="Levin J.Z."/>
            <person name="Mammella M."/>
            <person name="Meijer H.J."/>
            <person name="Morris P."/>
            <person name="Nusbaum C."/>
            <person name="Oome S."/>
            <person name="Phillips A.J."/>
            <person name="van Rooyen D."/>
            <person name="Rzeszutek E."/>
            <person name="Saraiva M."/>
            <person name="Secombes C.J."/>
            <person name="Seidl M.F."/>
            <person name="Snel B."/>
            <person name="Stassen J.H."/>
            <person name="Sykes S."/>
            <person name="Tripathy S."/>
            <person name="van den Berg H."/>
            <person name="Vega-Arreguin J.C."/>
            <person name="Wawra S."/>
            <person name="Young S.K."/>
            <person name="Zeng Q."/>
            <person name="Dieguez-Uribeondo J."/>
            <person name="Russ C."/>
            <person name="Tyler B.M."/>
            <person name="van West P."/>
        </authorList>
    </citation>
    <scope>NUCLEOTIDE SEQUENCE [LARGE SCALE GENOMIC DNA]</scope>
    <source>
        <strain evidence="2 3">CBS 223.65</strain>
    </source>
</reference>
<feature type="coiled-coil region" evidence="1">
    <location>
        <begin position="28"/>
        <end position="55"/>
    </location>
</feature>
<organism evidence="2 3">
    <name type="scientific">Saprolegnia parasitica (strain CBS 223.65)</name>
    <dbReference type="NCBI Taxonomy" id="695850"/>
    <lineage>
        <taxon>Eukaryota</taxon>
        <taxon>Sar</taxon>
        <taxon>Stramenopiles</taxon>
        <taxon>Oomycota</taxon>
        <taxon>Saprolegniomycetes</taxon>
        <taxon>Saprolegniales</taxon>
        <taxon>Saprolegniaceae</taxon>
        <taxon>Saprolegnia</taxon>
    </lineage>
</organism>
<dbReference type="GeneID" id="24136351"/>
<name>A0A067BN57_SAPPC</name>